<keyword evidence="1" id="KW-0472">Membrane</keyword>
<evidence type="ECO:0000313" key="3">
    <source>
        <dbReference type="Proteomes" id="UP000284416"/>
    </source>
</evidence>
<keyword evidence="1" id="KW-0812">Transmembrane</keyword>
<gene>
    <name evidence="2" type="ORF">D1B31_18070</name>
</gene>
<dbReference type="AlphaFoldDB" id="A0A417YPS7"/>
<keyword evidence="3" id="KW-1185">Reference proteome</keyword>
<dbReference type="EMBL" id="QWEG01000012">
    <property type="protein sequence ID" value="RHW35995.1"/>
    <property type="molecule type" value="Genomic_DNA"/>
</dbReference>
<evidence type="ECO:0000313" key="2">
    <source>
        <dbReference type="EMBL" id="RHW35995.1"/>
    </source>
</evidence>
<sequence length="211" mass="23852">MSTRMFLAGAVIIVLVMVGYIVFGPELGKQELAIAETKQEVLNEIKSSKDYAEKTAGWMGIEGAETDIGYFNPPEEKESKDARLDVLKYFITGLLANDMDIFLSSFNPETISKDLFQSEISDKTEVAKEMMNRISRNGQITDVNYRVEKGSLKTNERNKLSVTFTYSDKKKAKIKLDIIPFSDAHHDDKESIFVITTSTWDLIKDIEKSTN</sequence>
<feature type="transmembrane region" description="Helical" evidence="1">
    <location>
        <begin position="6"/>
        <end position="23"/>
    </location>
</feature>
<comment type="caution">
    <text evidence="2">The sequence shown here is derived from an EMBL/GenBank/DDBJ whole genome shotgun (WGS) entry which is preliminary data.</text>
</comment>
<protein>
    <submittedName>
        <fullName evidence="2">Uncharacterized protein</fullName>
    </submittedName>
</protein>
<keyword evidence="1" id="KW-1133">Transmembrane helix</keyword>
<reference evidence="2 3" key="1">
    <citation type="journal article" date="2017" name="Int. J. Syst. Evol. Microbiol.">
        <title>Bacillus notoginsengisoli sp. nov., a novel bacterium isolated from the rhizosphere of Panax notoginseng.</title>
        <authorList>
            <person name="Zhang M.Y."/>
            <person name="Cheng J."/>
            <person name="Cai Y."/>
            <person name="Zhang T.Y."/>
            <person name="Wu Y.Y."/>
            <person name="Manikprabhu D."/>
            <person name="Li W.J."/>
            <person name="Zhang Y.X."/>
        </authorList>
    </citation>
    <scope>NUCLEOTIDE SEQUENCE [LARGE SCALE GENOMIC DNA]</scope>
    <source>
        <strain evidence="2 3">JCM 30743</strain>
    </source>
</reference>
<evidence type="ECO:0000256" key="1">
    <source>
        <dbReference type="SAM" id="Phobius"/>
    </source>
</evidence>
<dbReference type="Proteomes" id="UP000284416">
    <property type="component" value="Unassembled WGS sequence"/>
</dbReference>
<accession>A0A417YPS7</accession>
<organism evidence="2 3">
    <name type="scientific">Neobacillus notoginsengisoli</name>
    <dbReference type="NCBI Taxonomy" id="1578198"/>
    <lineage>
        <taxon>Bacteria</taxon>
        <taxon>Bacillati</taxon>
        <taxon>Bacillota</taxon>
        <taxon>Bacilli</taxon>
        <taxon>Bacillales</taxon>
        <taxon>Bacillaceae</taxon>
        <taxon>Neobacillus</taxon>
    </lineage>
</organism>
<name>A0A417YPS7_9BACI</name>
<proteinExistence type="predicted"/>